<dbReference type="InterPro" id="IPR036188">
    <property type="entry name" value="FAD/NAD-bd_sf"/>
</dbReference>
<dbReference type="PANTHER" id="PTHR16128:SF5">
    <property type="entry name" value="FAD_NAD(P)-BINDING OXIDOREDUCTASE FAMILY PROTEIN"/>
    <property type="match status" value="1"/>
</dbReference>
<organism evidence="1 2">
    <name type="scientific">Marinomonas vulgaris</name>
    <dbReference type="NCBI Taxonomy" id="2823372"/>
    <lineage>
        <taxon>Bacteria</taxon>
        <taxon>Pseudomonadati</taxon>
        <taxon>Pseudomonadota</taxon>
        <taxon>Gammaproteobacteria</taxon>
        <taxon>Oceanospirillales</taxon>
        <taxon>Oceanospirillaceae</taxon>
        <taxon>Marinomonas</taxon>
    </lineage>
</organism>
<reference evidence="1 2" key="1">
    <citation type="submission" date="2021-04" db="EMBL/GenBank/DDBJ databases">
        <authorList>
            <person name="Sun C."/>
        </authorList>
    </citation>
    <scope>NUCLEOTIDE SEQUENCE [LARGE SCALE GENOMIC DNA]</scope>
    <source>
        <strain evidence="1 2">A79</strain>
    </source>
</reference>
<comment type="caution">
    <text evidence="1">The sequence shown here is derived from an EMBL/GenBank/DDBJ whole genome shotgun (WGS) entry which is preliminary data.</text>
</comment>
<evidence type="ECO:0000313" key="1">
    <source>
        <dbReference type="EMBL" id="MBR7888751.1"/>
    </source>
</evidence>
<keyword evidence="2" id="KW-1185">Reference proteome</keyword>
<dbReference type="PANTHER" id="PTHR16128">
    <property type="entry name" value="FAD/NAD(P)-BINDING OXIDOREDUCTASE FAMILY PROTEIN"/>
    <property type="match status" value="1"/>
</dbReference>
<dbReference type="SUPFAM" id="SSF51905">
    <property type="entry name" value="FAD/NAD(P)-binding domain"/>
    <property type="match status" value="1"/>
</dbReference>
<dbReference type="Gene3D" id="3.90.660.10">
    <property type="match status" value="1"/>
</dbReference>
<dbReference type="Proteomes" id="UP000679722">
    <property type="component" value="Unassembled WGS sequence"/>
</dbReference>
<accession>A0ABS5HAQ4</accession>
<dbReference type="Gene3D" id="3.50.50.60">
    <property type="entry name" value="FAD/NAD(P)-binding domain"/>
    <property type="match status" value="1"/>
</dbReference>
<gene>
    <name evidence="1" type="ORF">J9B83_07315</name>
</gene>
<name>A0ABS5HAQ4_9GAMM</name>
<sequence>MTSEQNNTPIFDIAIVGAGLAGSLCAHLLSTSGQSVCVIDKSRGSGGRASSKRLKGDVSCDLGAFYVHAKHPNTKALFDRLLNDKVVAPWPALDTTNASAFVGVPKMSSITRHLLGETHFITNTRVHHLDQTSSHWLLRDERYQPIVLAKKIIITAPAPQSAAILSTHSALSSLLETTNQACEGYQSQWAMWLETNASEADVLIEPQNTPIKRIIKDSDKAQRQHDGCDRWVIQADPDWTKQHLDDDKNDIAAALLEAFTSNTHLNITRHGEPHRWFLSRFFANKTHNATTWSAQHNAGIAGDWLCQGDAEGALLSALTLIQQMKDAQ</sequence>
<proteinExistence type="predicted"/>
<dbReference type="Pfam" id="PF13450">
    <property type="entry name" value="NAD_binding_8"/>
    <property type="match status" value="1"/>
</dbReference>
<protein>
    <submittedName>
        <fullName evidence="1">NAD(P)-binding protein</fullName>
    </submittedName>
</protein>
<reference evidence="2" key="2">
    <citation type="submission" date="2023-07" db="EMBL/GenBank/DDBJ databases">
        <title>Marinomonas vulgaris A79, complete genome.</title>
        <authorList>
            <person name="Ying J.-J."/>
        </authorList>
    </citation>
    <scope>NUCLEOTIDE SEQUENCE [LARGE SCALE GENOMIC DNA]</scope>
    <source>
        <strain evidence="2">A79</strain>
    </source>
</reference>
<dbReference type="EMBL" id="JAGSSV010000006">
    <property type="protein sequence ID" value="MBR7888751.1"/>
    <property type="molecule type" value="Genomic_DNA"/>
</dbReference>
<dbReference type="RefSeq" id="WP_211536081.1">
    <property type="nucleotide sequence ID" value="NZ_JAGSSV010000006.1"/>
</dbReference>
<evidence type="ECO:0000313" key="2">
    <source>
        <dbReference type="Proteomes" id="UP000679722"/>
    </source>
</evidence>